<evidence type="ECO:0000256" key="15">
    <source>
        <dbReference type="ARBA" id="ARBA00023180"/>
    </source>
</evidence>
<dbReference type="InterPro" id="IPR013087">
    <property type="entry name" value="Znf_C2H2_type"/>
</dbReference>
<dbReference type="InterPro" id="IPR004835">
    <property type="entry name" value="Chitin_synth"/>
</dbReference>
<dbReference type="SUPFAM" id="SSF53448">
    <property type="entry name" value="Nucleotide-diphospho-sugar transferases"/>
    <property type="match status" value="1"/>
</dbReference>
<sequence length="2237" mass="249205">MSGGEAARAATGSADFSAHIVRSVALDTDAQKLLTAGNEKKLRLFDLGKPPADAAGAQMFRANESGTTHEGLIRSVVLGRGAQTSNTIVTASEDKLIQWWDLRTMEPVQDMVLEEPFVSMERCTGSFGEYVTIAAGHDAWFVDLGTHEVRKKHTLDILPSSVSLHPIAADTFVAGCTADEWVRISLTRHRRIHTGVRPYKCNVPECGREFCRRTTLTKHMQRIHAPRDKHGGHSSRKEHPTPILPMQPRPVPPVLTGRPLRHDAGGPSMPEAPTRWAPPPMFQPLPSNVPMSAPLMGRFVMNNDVPQPPESAPLLHQPMLLGPPPMGLPAMTAPVFLHPPPPTMTPVPTGPMLARPPGPWVSSSPPVGTSTATSPSSFMSPAGPTLPSTPQKSQVGLKHDDSLGHFMLDEDVKPIRDVEDELLTRVCHRYYQSLYYTQVQESVLLVTNPYHAAVDVNSEDVLRTYTREFRDTRLMVNGSQLPSHIFRTACNAYFYMQRTGQDQCFFFLGETASGKSETRRLAMRALASVSSALPGKRGARLATQLPAALFALECMGHAATEENANASSMALYTELQFSSNGRLIGFKMLPYHLELARVSLLRHPGRTFHLFSLLVAGATPEDRQRWRLDGAQLRLLGTGHARDRDKATRAADFQQWCDALTTLGLSASQRTALLDVIVALLHIGDVDFVHDDGPSASARVVSEEPLYVAASLLGIGASALAQALTHLTSVVRGQVCTALLNADQAAESRDRLVRTLYSLLFAWVNDHIQSCFSHEAFDTYIGLLDLPGHRNRMVNHLETFAVNLAADTVHRHMMHVMRERRVGELEHEGLSHLAPLPSAATGADRLRLLTHYPGGLVHIMDDQTRRRPRKNSQTMVEAMQRRWVHHAALQVERMDSLSAPRFIVTHFHGTVPYEPHGWLAHNDESVSLEHVSLLRGAQAGVADGTSGFGSSSAFVRGLFRHAPSPEVTIPAKRTPSTKRMGRSGTLRAAASRDPHDDDVYGGALHEPAAPTNDSPPCVLGTLQSSLHMLLDVVDEAKAWFVLCVRPNTNALANQCEPGMMRRQLEALGVAQLRAGHESDYSVTLTFTEFCDRYGALPMFDAVNMLAAPAAEAKMRVSDAMARMNWTDAHVAMGLHKVFLSHPVFRELEDHLRATDPEEMQYLLRKASADDDDTAQALVDPYSPYIAHVSRAEDSAPSPPAPVTPAWHHWAYDEQQSLLGDDADGEDMLLLDDTKDAGPGEAAPPAGPQVTERLRVTTERRLWVFFTWLCTFWVPSPVLGFFPKLRRSDVRMAWREKLAINMTIWFVCLCSIFVIVFLGNIVCPRQHLYSVGELSGHQGSNAFTAIRGEVFDLHKIIGAHLSAIPVVSRKSLLQYAGADATSIFPVQVNALCNGPNGPISPWVTLDNANNTDANAQYHDFRAYRGTDVRPDWYYEQMWYMRSQYRVGFVGYTPKEIQQMQEDGRTIGVYDSYIYDLTTYVGQGNQGAFRMPEGVAPPPNLDRTILDPSVIQLFTQNPGRDVKSMFDSLSMPSEKRQDQATCLRNLFLIGRVDQRSSPRCTFSSYILLALSLLMVSTVGVKFLAALQFVRSTPPEDHEKFVVCQIPCYTEGAESMRKTINSIARLRYDDRRKLIVVICDGNVTGAGNEAPTPQLVLDVLGAEPDEVEPRSFVSLGEGLKQHNMARVYSGLYEHAGHLVPYLVVAKCGAPNETVRPGNRGKRDSQLILMRFFNKVHYGSPMSPLELEMYHHIKNIIGVNPSFYEYLLQVDADTEVEPSALARMIAFFVRDKKVIGLCGETALTNENQSLITMLQVYEYYISHYLVKAFESLFGSITCLPGCFSMFRFRAPDSQRPLFVAHSVLDDYSENRVDTLHLKNLLYLGEDRYLTTLVLKHFPDYKTQFVQHARCYTTAPDSWRVLLSQRRRWINSTVHNLVELLKTPQLCGFCLFSMRFVVLIDLVSTVVAPVTIGYLVYLFVVVAVEGGTIPMTSIVLLAAIYGFQAIIFLLHRRFDMIGWMIVYLLGMPLWSLILPLYSFWHMDDFSWGNTRIVTGDKGEKLLVHNEGHFDPQTIPYMTWDEYERELWDHRPPPSDAPLGLGPLQRQSFMDTASTLASKRYSDMPWAMRDDASLALRDDASSKLPWAMEPPDLLHDPMPPTTVSQETPRDSTWGSTVAPASALGRLPPNEVLRHDIRQIIAASDLTSITKRQVRAQLQDLYGCSIQEKKAYINAQIETALRDL</sequence>
<organism evidence="20 21">
    <name type="scientific">Malassezia equina</name>
    <dbReference type="NCBI Taxonomy" id="1381935"/>
    <lineage>
        <taxon>Eukaryota</taxon>
        <taxon>Fungi</taxon>
        <taxon>Dikarya</taxon>
        <taxon>Basidiomycota</taxon>
        <taxon>Ustilaginomycotina</taxon>
        <taxon>Malasseziomycetes</taxon>
        <taxon>Malasseziales</taxon>
        <taxon>Malasseziaceae</taxon>
        <taxon>Malassezia</taxon>
    </lineage>
</organism>
<dbReference type="GO" id="GO:0003774">
    <property type="term" value="F:cytoskeletal motor activity"/>
    <property type="evidence" value="ECO:0007669"/>
    <property type="project" value="InterPro"/>
</dbReference>
<feature type="domain" description="C2H2-type" evidence="19">
    <location>
        <begin position="201"/>
        <end position="224"/>
    </location>
</feature>
<comment type="subcellular location">
    <subcellularLocation>
        <location evidence="2">Cell membrane</location>
        <topology evidence="2">Multi-pass membrane protein</topology>
    </subcellularLocation>
    <subcellularLocation>
        <location evidence="1">Cytoplasmic vesicle membrane</location>
        <topology evidence="1">Multi-pass membrane protein</topology>
    </subcellularLocation>
</comment>
<dbReference type="GO" id="GO:0004100">
    <property type="term" value="F:chitin synthase activity"/>
    <property type="evidence" value="ECO:0007669"/>
    <property type="project" value="UniProtKB-EC"/>
</dbReference>
<dbReference type="InterPro" id="IPR036322">
    <property type="entry name" value="WD40_repeat_dom_sf"/>
</dbReference>
<evidence type="ECO:0000256" key="1">
    <source>
        <dbReference type="ARBA" id="ARBA00004439"/>
    </source>
</evidence>
<evidence type="ECO:0000256" key="6">
    <source>
        <dbReference type="ARBA" id="ARBA00022679"/>
    </source>
</evidence>
<name>A0AAF0EFT0_9BASI</name>
<keyword evidence="14" id="KW-0505">Motor protein</keyword>
<dbReference type="Pfam" id="PF00063">
    <property type="entry name" value="Myosin_head"/>
    <property type="match status" value="1"/>
</dbReference>
<dbReference type="GO" id="GO:0008270">
    <property type="term" value="F:zinc ion binding"/>
    <property type="evidence" value="ECO:0007669"/>
    <property type="project" value="UniProtKB-KW"/>
</dbReference>
<evidence type="ECO:0000256" key="10">
    <source>
        <dbReference type="ARBA" id="ARBA00022833"/>
    </source>
</evidence>
<evidence type="ECO:0000259" key="19">
    <source>
        <dbReference type="PROSITE" id="PS00028"/>
    </source>
</evidence>
<evidence type="ECO:0000256" key="16">
    <source>
        <dbReference type="ARBA" id="ARBA00023329"/>
    </source>
</evidence>
<dbReference type="SUPFAM" id="SSF109715">
    <property type="entry name" value="DEK C-terminal domain"/>
    <property type="match status" value="1"/>
</dbReference>
<dbReference type="SUPFAM" id="SSF52540">
    <property type="entry name" value="P-loop containing nucleoside triphosphate hydrolases"/>
    <property type="match status" value="1"/>
</dbReference>
<keyword evidence="5 20" id="KW-0328">Glycosyltransferase</keyword>
<dbReference type="GO" id="GO:0016459">
    <property type="term" value="C:myosin complex"/>
    <property type="evidence" value="ECO:0007669"/>
    <property type="project" value="UniProtKB-KW"/>
</dbReference>
<dbReference type="FunFam" id="3.30.160.60:FF:002343">
    <property type="entry name" value="Zinc finger protein 33A"/>
    <property type="match status" value="1"/>
</dbReference>
<dbReference type="SMART" id="SM00355">
    <property type="entry name" value="ZnF_C2H2"/>
    <property type="match status" value="1"/>
</dbReference>
<dbReference type="Gene3D" id="3.30.160.60">
    <property type="entry name" value="Classic Zinc Finger"/>
    <property type="match status" value="1"/>
</dbReference>
<evidence type="ECO:0000313" key="21">
    <source>
        <dbReference type="Proteomes" id="UP001214415"/>
    </source>
</evidence>
<feature type="transmembrane region" description="Helical" evidence="18">
    <location>
        <begin position="1951"/>
        <end position="1978"/>
    </location>
</feature>
<feature type="compositionally biased region" description="Basic and acidic residues" evidence="17">
    <location>
        <begin position="225"/>
        <end position="240"/>
    </location>
</feature>
<dbReference type="PANTHER" id="PTHR22914:SF45">
    <property type="entry name" value="CHITIN SYNTHASE"/>
    <property type="match status" value="1"/>
</dbReference>
<dbReference type="SUPFAM" id="SSF55856">
    <property type="entry name" value="Cytochrome b5-like heme/steroid binding domain"/>
    <property type="match status" value="1"/>
</dbReference>
<accession>A0AAF0EFT0</accession>
<feature type="compositionally biased region" description="Polar residues" evidence="17">
    <location>
        <begin position="2155"/>
        <end position="2168"/>
    </location>
</feature>
<dbReference type="GO" id="GO:0031505">
    <property type="term" value="P:fungal-type cell wall organization"/>
    <property type="evidence" value="ECO:0007669"/>
    <property type="project" value="TreeGrafter"/>
</dbReference>
<dbReference type="GO" id="GO:0030659">
    <property type="term" value="C:cytoplasmic vesicle membrane"/>
    <property type="evidence" value="ECO:0007669"/>
    <property type="project" value="UniProtKB-SubCell"/>
</dbReference>
<feature type="region of interest" description="Disordered" evidence="17">
    <location>
        <begin position="359"/>
        <end position="396"/>
    </location>
</feature>
<dbReference type="Gene3D" id="1.10.10.60">
    <property type="entry name" value="Homeodomain-like"/>
    <property type="match status" value="1"/>
</dbReference>
<evidence type="ECO:0000256" key="7">
    <source>
        <dbReference type="ARBA" id="ARBA00022692"/>
    </source>
</evidence>
<dbReference type="InterPro" id="IPR029044">
    <property type="entry name" value="Nucleotide-diphossugar_trans"/>
</dbReference>
<evidence type="ECO:0000256" key="4">
    <source>
        <dbReference type="ARBA" id="ARBA00022475"/>
    </source>
</evidence>
<dbReference type="GO" id="GO:0006031">
    <property type="term" value="P:chitin biosynthetic process"/>
    <property type="evidence" value="ECO:0007669"/>
    <property type="project" value="TreeGrafter"/>
</dbReference>
<evidence type="ECO:0000256" key="11">
    <source>
        <dbReference type="ARBA" id="ARBA00022989"/>
    </source>
</evidence>
<dbReference type="SUPFAM" id="SSF57667">
    <property type="entry name" value="beta-beta-alpha zinc fingers"/>
    <property type="match status" value="1"/>
</dbReference>
<dbReference type="GO" id="GO:0005886">
    <property type="term" value="C:plasma membrane"/>
    <property type="evidence" value="ECO:0007669"/>
    <property type="project" value="UniProtKB-SubCell"/>
</dbReference>
<dbReference type="InterPro" id="IPR001609">
    <property type="entry name" value="Myosin_head_motor_dom-like"/>
</dbReference>
<dbReference type="Pfam" id="PF03142">
    <property type="entry name" value="Chitin_synth_2"/>
    <property type="match status" value="1"/>
</dbReference>
<dbReference type="PANTHER" id="PTHR22914">
    <property type="entry name" value="CHITIN SYNTHASE"/>
    <property type="match status" value="1"/>
</dbReference>
<keyword evidence="7 18" id="KW-0812">Transmembrane</keyword>
<evidence type="ECO:0000256" key="9">
    <source>
        <dbReference type="ARBA" id="ARBA00022771"/>
    </source>
</evidence>
<feature type="region of interest" description="Disordered" evidence="17">
    <location>
        <begin position="966"/>
        <end position="1015"/>
    </location>
</feature>
<dbReference type="EC" id="2.4.1.16" evidence="3"/>
<evidence type="ECO:0000256" key="3">
    <source>
        <dbReference type="ARBA" id="ARBA00012543"/>
    </source>
</evidence>
<keyword evidence="6 20" id="KW-0808">Transferase</keyword>
<dbReference type="InterPro" id="IPR027417">
    <property type="entry name" value="P-loop_NTPase"/>
</dbReference>
<dbReference type="PRINTS" id="PR00193">
    <property type="entry name" value="MYOSINHEAVY"/>
</dbReference>
<dbReference type="Pfam" id="PF08766">
    <property type="entry name" value="DEK_C"/>
    <property type="match status" value="1"/>
</dbReference>
<dbReference type="EMBL" id="CP119903">
    <property type="protein sequence ID" value="WFD23643.1"/>
    <property type="molecule type" value="Genomic_DNA"/>
</dbReference>
<evidence type="ECO:0000256" key="8">
    <source>
        <dbReference type="ARBA" id="ARBA00022723"/>
    </source>
</evidence>
<feature type="transmembrane region" description="Helical" evidence="18">
    <location>
        <begin position="1261"/>
        <end position="1281"/>
    </location>
</feature>
<feature type="region of interest" description="Disordered" evidence="17">
    <location>
        <begin position="2144"/>
        <end position="2168"/>
    </location>
</feature>
<dbReference type="GO" id="GO:0005524">
    <property type="term" value="F:ATP binding"/>
    <property type="evidence" value="ECO:0007669"/>
    <property type="project" value="InterPro"/>
</dbReference>
<feature type="transmembrane region" description="Helical" evidence="18">
    <location>
        <begin position="2012"/>
        <end position="2035"/>
    </location>
</feature>
<dbReference type="InterPro" id="IPR036400">
    <property type="entry name" value="Cyt_B5-like_heme/steroid_sf"/>
</dbReference>
<feature type="transmembrane region" description="Helical" evidence="18">
    <location>
        <begin position="1302"/>
        <end position="1321"/>
    </location>
</feature>
<keyword evidence="11 18" id="KW-1133">Transmembrane helix</keyword>
<dbReference type="InterPro" id="IPR036961">
    <property type="entry name" value="Kinesin_motor_dom_sf"/>
</dbReference>
<keyword evidence="8" id="KW-0479">Metal-binding</keyword>
<dbReference type="Gene3D" id="1.20.120.720">
    <property type="entry name" value="Myosin VI head, motor domain, U50 subdomain"/>
    <property type="match status" value="1"/>
</dbReference>
<keyword evidence="15" id="KW-0325">Glycoprotein</keyword>
<evidence type="ECO:0000256" key="13">
    <source>
        <dbReference type="ARBA" id="ARBA00023136"/>
    </source>
</evidence>
<dbReference type="Gene3D" id="1.10.10.820">
    <property type="match status" value="1"/>
</dbReference>
<dbReference type="Proteomes" id="UP001214415">
    <property type="component" value="Chromosome 4"/>
</dbReference>
<feature type="transmembrane region" description="Helical" evidence="18">
    <location>
        <begin position="1563"/>
        <end position="1587"/>
    </location>
</feature>
<keyword evidence="12" id="KW-0518">Myosin</keyword>
<dbReference type="SMART" id="SM00242">
    <property type="entry name" value="MYSc"/>
    <property type="match status" value="1"/>
</dbReference>
<feature type="compositionally biased region" description="Low complexity" evidence="17">
    <location>
        <begin position="360"/>
        <end position="377"/>
    </location>
</feature>
<dbReference type="Gene3D" id="3.90.550.10">
    <property type="entry name" value="Spore Coat Polysaccharide Biosynthesis Protein SpsA, Chain A"/>
    <property type="match status" value="1"/>
</dbReference>
<evidence type="ECO:0000256" key="18">
    <source>
        <dbReference type="SAM" id="Phobius"/>
    </source>
</evidence>
<keyword evidence="4" id="KW-1003">Cell membrane</keyword>
<dbReference type="Gene3D" id="3.40.850.10">
    <property type="entry name" value="Kinesin motor domain"/>
    <property type="match status" value="1"/>
</dbReference>
<dbReference type="InterPro" id="IPR015943">
    <property type="entry name" value="WD40/YVTN_repeat-like_dom_sf"/>
</dbReference>
<keyword evidence="10" id="KW-0862">Zinc</keyword>
<dbReference type="InterPro" id="IPR036236">
    <property type="entry name" value="Znf_C2H2_sf"/>
</dbReference>
<gene>
    <name evidence="20" type="ORF">MEQU1_002337</name>
</gene>
<dbReference type="InterPro" id="IPR014876">
    <property type="entry name" value="DEK_C"/>
</dbReference>
<feature type="region of interest" description="Disordered" evidence="17">
    <location>
        <begin position="220"/>
        <end position="250"/>
    </location>
</feature>
<evidence type="ECO:0000256" key="2">
    <source>
        <dbReference type="ARBA" id="ARBA00004651"/>
    </source>
</evidence>
<keyword evidence="9" id="KW-0863">Zinc-finger</keyword>
<dbReference type="SUPFAM" id="SSF50978">
    <property type="entry name" value="WD40 repeat-like"/>
    <property type="match status" value="1"/>
</dbReference>
<evidence type="ECO:0000256" key="14">
    <source>
        <dbReference type="ARBA" id="ARBA00023175"/>
    </source>
</evidence>
<reference evidence="20" key="1">
    <citation type="submission" date="2023-03" db="EMBL/GenBank/DDBJ databases">
        <title>Mating type loci evolution in Malassezia.</title>
        <authorList>
            <person name="Coelho M.A."/>
        </authorList>
    </citation>
    <scope>NUCLEOTIDE SEQUENCE</scope>
    <source>
        <strain evidence="20">CBS 12830</strain>
    </source>
</reference>
<evidence type="ECO:0000313" key="20">
    <source>
        <dbReference type="EMBL" id="WFD23643.1"/>
    </source>
</evidence>
<dbReference type="GO" id="GO:0030428">
    <property type="term" value="C:cell septum"/>
    <property type="evidence" value="ECO:0007669"/>
    <property type="project" value="TreeGrafter"/>
</dbReference>
<dbReference type="Gene3D" id="1.20.58.530">
    <property type="match status" value="1"/>
</dbReference>
<evidence type="ECO:0000256" key="12">
    <source>
        <dbReference type="ARBA" id="ARBA00023123"/>
    </source>
</evidence>
<protein>
    <recommendedName>
        <fullName evidence="3">chitin synthase</fullName>
        <ecNumber evidence="3">2.4.1.16</ecNumber>
    </recommendedName>
</protein>
<evidence type="ECO:0000256" key="17">
    <source>
        <dbReference type="SAM" id="MobiDB-lite"/>
    </source>
</evidence>
<dbReference type="PROSITE" id="PS00028">
    <property type="entry name" value="ZINC_FINGER_C2H2_1"/>
    <property type="match status" value="1"/>
</dbReference>
<keyword evidence="21" id="KW-1185">Reference proteome</keyword>
<evidence type="ECO:0000256" key="5">
    <source>
        <dbReference type="ARBA" id="ARBA00022676"/>
    </source>
</evidence>
<proteinExistence type="predicted"/>
<keyword evidence="16" id="KW-0968">Cytoplasmic vesicle</keyword>
<dbReference type="Gene3D" id="2.130.10.10">
    <property type="entry name" value="YVTN repeat-like/Quinoprotein amine dehydrogenase"/>
    <property type="match status" value="1"/>
</dbReference>
<feature type="transmembrane region" description="Helical" evidence="18">
    <location>
        <begin position="1984"/>
        <end position="2005"/>
    </location>
</feature>
<keyword evidence="13 18" id="KW-0472">Membrane</keyword>